<evidence type="ECO:0000313" key="1">
    <source>
        <dbReference type="EMBL" id="HJH44448.1"/>
    </source>
</evidence>
<keyword evidence="1" id="KW-0804">Transcription</keyword>
<evidence type="ECO:0000313" key="2">
    <source>
        <dbReference type="Proteomes" id="UP000789325"/>
    </source>
</evidence>
<comment type="caution">
    <text evidence="1">The sequence shown here is derived from an EMBL/GenBank/DDBJ whole genome shotgun (WGS) entry which is preliminary data.</text>
</comment>
<protein>
    <submittedName>
        <fullName evidence="1">DNA-directed RNA polymerase subunit beta</fullName>
    </submittedName>
</protein>
<organism evidence="1 2">
    <name type="scientific">Rubneribacter badeniensis</name>
    <dbReference type="NCBI Taxonomy" id="2070688"/>
    <lineage>
        <taxon>Bacteria</taxon>
        <taxon>Bacillati</taxon>
        <taxon>Actinomycetota</taxon>
        <taxon>Coriobacteriia</taxon>
        <taxon>Eggerthellales</taxon>
        <taxon>Eggerthellaceae</taxon>
        <taxon>Rubneribacter</taxon>
    </lineage>
</organism>
<gene>
    <name evidence="1" type="ORF">K8V16_11730</name>
</gene>
<proteinExistence type="predicted"/>
<dbReference type="AlphaFoldDB" id="A0A9D3AE28"/>
<accession>A0A9D3AE28</accession>
<dbReference type="RefSeq" id="WP_224758788.1">
    <property type="nucleotide sequence ID" value="NZ_PPEL01000048.1"/>
</dbReference>
<reference evidence="1" key="1">
    <citation type="journal article" date="2021" name="PeerJ">
        <title>Extensive microbial diversity within the chicken gut microbiome revealed by metagenomics and culture.</title>
        <authorList>
            <person name="Gilroy R."/>
            <person name="Ravi A."/>
            <person name="Getino M."/>
            <person name="Pursley I."/>
            <person name="Horton D.L."/>
            <person name="Alikhan N.F."/>
            <person name="Baker D."/>
            <person name="Gharbi K."/>
            <person name="Hall N."/>
            <person name="Watson M."/>
            <person name="Adriaenssens E.M."/>
            <person name="Foster-Nyarko E."/>
            <person name="Jarju S."/>
            <person name="Secka A."/>
            <person name="Antonio M."/>
            <person name="Oren A."/>
            <person name="Chaudhuri R.R."/>
            <person name="La Ragione R."/>
            <person name="Hildebrand F."/>
            <person name="Pallen M.J."/>
        </authorList>
    </citation>
    <scope>NUCLEOTIDE SEQUENCE</scope>
    <source>
        <strain evidence="1">USAMLcec12-2067</strain>
    </source>
</reference>
<name>A0A9D3AE28_9ACTN</name>
<dbReference type="GO" id="GO:0000428">
    <property type="term" value="C:DNA-directed RNA polymerase complex"/>
    <property type="evidence" value="ECO:0007669"/>
    <property type="project" value="UniProtKB-KW"/>
</dbReference>
<sequence length="101" mass="11882">MFPIAYAPSFNEAHIDITRNLHFLYDDYNALGEFDNALQCALATVRLFPEAYPRTGKARRRFTFEYRSILYTVLYTFDGELVMLHDIHFSRSARTAHWLAE</sequence>
<dbReference type="EMBL" id="DYZL01000238">
    <property type="protein sequence ID" value="HJH44448.1"/>
    <property type="molecule type" value="Genomic_DNA"/>
</dbReference>
<reference evidence="1" key="2">
    <citation type="submission" date="2021-09" db="EMBL/GenBank/DDBJ databases">
        <authorList>
            <person name="Gilroy R."/>
        </authorList>
    </citation>
    <scope>NUCLEOTIDE SEQUENCE</scope>
    <source>
        <strain evidence="1">USAMLcec12-2067</strain>
    </source>
</reference>
<dbReference type="Proteomes" id="UP000789325">
    <property type="component" value="Unassembled WGS sequence"/>
</dbReference>
<keyword evidence="1" id="KW-0240">DNA-directed RNA polymerase</keyword>